<gene>
    <name evidence="2" type="ORF">ENI26_13180</name>
</gene>
<protein>
    <recommendedName>
        <fullName evidence="1">PLD phosphodiesterase domain-containing protein</fullName>
    </recommendedName>
</protein>
<name>A0A7C1ZRV3_9GAMM</name>
<feature type="domain" description="PLD phosphodiesterase" evidence="1">
    <location>
        <begin position="224"/>
        <end position="251"/>
    </location>
</feature>
<dbReference type="SUPFAM" id="SSF56024">
    <property type="entry name" value="Phospholipase D/nuclease"/>
    <property type="match status" value="1"/>
</dbReference>
<dbReference type="GO" id="GO:0030572">
    <property type="term" value="F:phosphatidyltransferase activity"/>
    <property type="evidence" value="ECO:0007669"/>
    <property type="project" value="UniProtKB-ARBA"/>
</dbReference>
<dbReference type="PROSITE" id="PS50035">
    <property type="entry name" value="PLD"/>
    <property type="match status" value="1"/>
</dbReference>
<dbReference type="AlphaFoldDB" id="A0A7C1ZRV3"/>
<dbReference type="InterPro" id="IPR001736">
    <property type="entry name" value="PLipase_D/transphosphatidylase"/>
</dbReference>
<evidence type="ECO:0000313" key="2">
    <source>
        <dbReference type="EMBL" id="HEC75303.1"/>
    </source>
</evidence>
<dbReference type="PANTHER" id="PTHR21248:SF22">
    <property type="entry name" value="PHOSPHOLIPASE D"/>
    <property type="match status" value="1"/>
</dbReference>
<accession>A0A7C1ZRV3</accession>
<reference evidence="2" key="1">
    <citation type="journal article" date="2020" name="mSystems">
        <title>Genome- and Community-Level Interaction Insights into Carbon Utilization and Element Cycling Functions of Hydrothermarchaeota in Hydrothermal Sediment.</title>
        <authorList>
            <person name="Zhou Z."/>
            <person name="Liu Y."/>
            <person name="Xu W."/>
            <person name="Pan J."/>
            <person name="Luo Z.H."/>
            <person name="Li M."/>
        </authorList>
    </citation>
    <scope>NUCLEOTIDE SEQUENCE [LARGE SCALE GENOMIC DNA]</scope>
    <source>
        <strain evidence="2">HyVt-380</strain>
    </source>
</reference>
<proteinExistence type="predicted"/>
<dbReference type="Proteomes" id="UP000886384">
    <property type="component" value="Unassembled WGS sequence"/>
</dbReference>
<dbReference type="PANTHER" id="PTHR21248">
    <property type="entry name" value="CARDIOLIPIN SYNTHASE"/>
    <property type="match status" value="1"/>
</dbReference>
<dbReference type="Gene3D" id="3.30.870.10">
    <property type="entry name" value="Endonuclease Chain A"/>
    <property type="match status" value="1"/>
</dbReference>
<organism evidence="2">
    <name type="scientific">Methylophaga aminisulfidivorans</name>
    <dbReference type="NCBI Taxonomy" id="230105"/>
    <lineage>
        <taxon>Bacteria</taxon>
        <taxon>Pseudomonadati</taxon>
        <taxon>Pseudomonadota</taxon>
        <taxon>Gammaproteobacteria</taxon>
        <taxon>Thiotrichales</taxon>
        <taxon>Piscirickettsiaceae</taxon>
        <taxon>Methylophaga</taxon>
    </lineage>
</organism>
<comment type="caution">
    <text evidence="2">The sequence shown here is derived from an EMBL/GenBank/DDBJ whole genome shotgun (WGS) entry which is preliminary data.</text>
</comment>
<dbReference type="GO" id="GO:0032049">
    <property type="term" value="P:cardiolipin biosynthetic process"/>
    <property type="evidence" value="ECO:0007669"/>
    <property type="project" value="UniProtKB-ARBA"/>
</dbReference>
<dbReference type="CDD" id="cd00138">
    <property type="entry name" value="PLDc_SF"/>
    <property type="match status" value="1"/>
</dbReference>
<dbReference type="EMBL" id="DRHY01000303">
    <property type="protein sequence ID" value="HEC75303.1"/>
    <property type="molecule type" value="Genomic_DNA"/>
</dbReference>
<dbReference type="Pfam" id="PF13091">
    <property type="entry name" value="PLDc_2"/>
    <property type="match status" value="1"/>
</dbReference>
<dbReference type="InterPro" id="IPR025202">
    <property type="entry name" value="PLD-like_dom"/>
</dbReference>
<evidence type="ECO:0000259" key="1">
    <source>
        <dbReference type="PROSITE" id="PS50035"/>
    </source>
</evidence>
<sequence length="285" mass="32490">MLKTEHLTNVAKHLGADVRYGMDIIKVLRRNESNSYTDYVLMFDLHHEHRTSHRRALDKLINAGVFSLNSSKGLYFLNWQYDELPLLISFLEGVNFNHSQVPELDDELVISFPAGGKLEAAAETAGFLRNKLTLTLPTFEEMAISSEQSLTVMTPFLDKHGVLHIIDLFSRCDDDIEKNLILRFLDVDSEHKQYQRAYHRYSRDLADLGVNVFNFCLDRESSSLKETFHAKIISCDDAMAYIGSANMNQHSFSGSMEMGVLVRDSKAKTLGKLLRIIRKLSNNVN</sequence>